<dbReference type="Proteomes" id="UP000029224">
    <property type="component" value="Unassembled WGS sequence"/>
</dbReference>
<reference evidence="1 2" key="1">
    <citation type="submission" date="2014-09" db="EMBL/GenBank/DDBJ databases">
        <title>Vibrio maritimus JCM 19240. (C210) whole genome shotgun sequence.</title>
        <authorList>
            <person name="Sawabe T."/>
            <person name="Meirelles P."/>
            <person name="Nakanishi M."/>
            <person name="Sayaka M."/>
            <person name="Hattori M."/>
            <person name="Ohkuma M."/>
        </authorList>
    </citation>
    <scope>NUCLEOTIDE SEQUENCE [LARGE SCALE GENOMIC DNA]</scope>
    <source>
        <strain evidence="1 2">JCM 19240</strain>
    </source>
</reference>
<dbReference type="Pfam" id="PF12614">
    <property type="entry name" value="RRF_GI"/>
    <property type="match status" value="1"/>
</dbReference>
<keyword evidence="2" id="KW-1185">Reference proteome</keyword>
<dbReference type="EMBL" id="BBMT01000006">
    <property type="protein sequence ID" value="GAL35090.1"/>
    <property type="molecule type" value="Genomic_DNA"/>
</dbReference>
<name>A0A090T550_9VIBR</name>
<protein>
    <submittedName>
        <fullName evidence="1">Ribosome recycling factor</fullName>
    </submittedName>
</protein>
<evidence type="ECO:0000313" key="2">
    <source>
        <dbReference type="Proteomes" id="UP000029224"/>
    </source>
</evidence>
<reference evidence="1 2" key="2">
    <citation type="submission" date="2014-09" db="EMBL/GenBank/DDBJ databases">
        <authorList>
            <consortium name="NBRP consortium"/>
            <person name="Sawabe T."/>
            <person name="Meirelles P."/>
            <person name="Nakanishi M."/>
            <person name="Sayaka M."/>
            <person name="Hattori M."/>
            <person name="Ohkuma M."/>
        </authorList>
    </citation>
    <scope>NUCLEOTIDE SEQUENCE [LARGE SCALE GENOMIC DNA]</scope>
    <source>
        <strain evidence="1 2">JCM 19240</strain>
    </source>
</reference>
<evidence type="ECO:0000313" key="1">
    <source>
        <dbReference type="EMBL" id="GAL35090.1"/>
    </source>
</evidence>
<comment type="caution">
    <text evidence="1">The sequence shown here is derived from an EMBL/GenBank/DDBJ whole genome shotgun (WGS) entry which is preliminary data.</text>
</comment>
<accession>A0A090T550</accession>
<dbReference type="AlphaFoldDB" id="A0A090T550"/>
<organism evidence="1 2">
    <name type="scientific">Vibrio maritimus</name>
    <dbReference type="NCBI Taxonomy" id="990268"/>
    <lineage>
        <taxon>Bacteria</taxon>
        <taxon>Pseudomonadati</taxon>
        <taxon>Pseudomonadota</taxon>
        <taxon>Gammaproteobacteria</taxon>
        <taxon>Vibrionales</taxon>
        <taxon>Vibrionaceae</taxon>
        <taxon>Vibrio</taxon>
    </lineage>
</organism>
<proteinExistence type="predicted"/>
<dbReference type="InterPro" id="IPR022253">
    <property type="entry name" value="Ribosome_recyc_fac_bac"/>
</dbReference>
<gene>
    <name evidence="1" type="ORF">JCM19240_3460</name>
</gene>
<sequence>MSVKLNSFVHRVENKAIVMACAVKYGCTLKRIRRSRNWMLSGEPSALSKFSIEANVGWISVAIDKVLDGYKSPIQEVLEREPEITVADLMYQSGCTLAEARAAIDEFEDL</sequence>